<organism evidence="5 6">
    <name type="scientific">Natranaerobius thermophilus (strain ATCC BAA-1301 / DSM 18059 / JW/NM-WN-LF)</name>
    <dbReference type="NCBI Taxonomy" id="457570"/>
    <lineage>
        <taxon>Bacteria</taxon>
        <taxon>Bacillati</taxon>
        <taxon>Bacillota</taxon>
        <taxon>Clostridia</taxon>
        <taxon>Natranaerobiales</taxon>
        <taxon>Natranaerobiaceae</taxon>
        <taxon>Natranaerobius</taxon>
    </lineage>
</organism>
<evidence type="ECO:0000256" key="1">
    <source>
        <dbReference type="ARBA" id="ARBA00006354"/>
    </source>
</evidence>
<comment type="similarity">
    <text evidence="1">Belongs to the Mg-chelatase subunits D/I family. ComM subfamily.</text>
</comment>
<gene>
    <name evidence="5" type="ordered locus">Nther_1377</name>
</gene>
<keyword evidence="2" id="KW-0547">Nucleotide-binding</keyword>
<dbReference type="Proteomes" id="UP000001683">
    <property type="component" value="Chromosome"/>
</dbReference>
<dbReference type="InterPro" id="IPR004482">
    <property type="entry name" value="Mg_chelat-rel"/>
</dbReference>
<dbReference type="InParanoid" id="B2A329"/>
<accession>B2A329</accession>
<dbReference type="RefSeq" id="WP_012447835.1">
    <property type="nucleotide sequence ID" value="NC_010718.1"/>
</dbReference>
<protein>
    <submittedName>
        <fullName evidence="5">Mg chelatase, subunit ChlI</fullName>
    </submittedName>
</protein>
<dbReference type="Pfam" id="PF01078">
    <property type="entry name" value="Mg_chelatase"/>
    <property type="match status" value="1"/>
</dbReference>
<dbReference type="AlphaFoldDB" id="B2A329"/>
<evidence type="ECO:0000259" key="4">
    <source>
        <dbReference type="SMART" id="SM00382"/>
    </source>
</evidence>
<dbReference type="NCBIfam" id="TIGR00368">
    <property type="entry name" value="YifB family Mg chelatase-like AAA ATPase"/>
    <property type="match status" value="1"/>
</dbReference>
<dbReference type="PRINTS" id="PR01657">
    <property type="entry name" value="MCMFAMILY"/>
</dbReference>
<dbReference type="InterPro" id="IPR000523">
    <property type="entry name" value="Mg_chelatse_chII-like_cat_dom"/>
</dbReference>
<dbReference type="PANTHER" id="PTHR32039:SF7">
    <property type="entry name" value="COMPETENCE PROTEIN COMM"/>
    <property type="match status" value="1"/>
</dbReference>
<reference evidence="5 6" key="2">
    <citation type="journal article" date="2011" name="J. Bacteriol.">
        <title>Complete genome sequence of the anaerobic, halophilic alkalithermophile Natranaerobius thermophilus JW/NM-WN-LF.</title>
        <authorList>
            <person name="Zhao B."/>
            <person name="Mesbah N.M."/>
            <person name="Dalin E."/>
            <person name="Goodwin L."/>
            <person name="Nolan M."/>
            <person name="Pitluck S."/>
            <person name="Chertkov O."/>
            <person name="Brettin T.S."/>
            <person name="Han J."/>
            <person name="Larimer F.W."/>
            <person name="Land M.L."/>
            <person name="Hauser L."/>
            <person name="Kyrpides N."/>
            <person name="Wiegel J."/>
        </authorList>
    </citation>
    <scope>NUCLEOTIDE SEQUENCE [LARGE SCALE GENOMIC DNA]</scope>
    <source>
        <strain evidence="6">ATCC BAA-1301 / DSM 18059 / JW/NM-WN-LF</strain>
    </source>
</reference>
<dbReference type="Pfam" id="PF13541">
    <property type="entry name" value="ChlI"/>
    <property type="match status" value="1"/>
</dbReference>
<dbReference type="SUPFAM" id="SSF54211">
    <property type="entry name" value="Ribosomal protein S5 domain 2-like"/>
    <property type="match status" value="1"/>
</dbReference>
<dbReference type="Pfam" id="PF13335">
    <property type="entry name" value="Mg_chelatase_C"/>
    <property type="match status" value="1"/>
</dbReference>
<dbReference type="KEGG" id="nth:Nther_1377"/>
<dbReference type="Gene3D" id="3.30.230.10">
    <property type="match status" value="1"/>
</dbReference>
<evidence type="ECO:0000256" key="3">
    <source>
        <dbReference type="ARBA" id="ARBA00022840"/>
    </source>
</evidence>
<keyword evidence="6" id="KW-1185">Reference proteome</keyword>
<dbReference type="InterPro" id="IPR027417">
    <property type="entry name" value="P-loop_NTPase"/>
</dbReference>
<proteinExistence type="inferred from homology"/>
<evidence type="ECO:0000313" key="6">
    <source>
        <dbReference type="Proteomes" id="UP000001683"/>
    </source>
</evidence>
<dbReference type="STRING" id="457570.Nther_1377"/>
<evidence type="ECO:0000313" key="5">
    <source>
        <dbReference type="EMBL" id="ACB84960.1"/>
    </source>
</evidence>
<dbReference type="SMART" id="SM00382">
    <property type="entry name" value="AAA"/>
    <property type="match status" value="1"/>
</dbReference>
<dbReference type="eggNOG" id="COG0606">
    <property type="taxonomic scope" value="Bacteria"/>
</dbReference>
<dbReference type="InterPro" id="IPR001208">
    <property type="entry name" value="MCM_dom"/>
</dbReference>
<keyword evidence="3" id="KW-0067">ATP-binding</keyword>
<dbReference type="InterPro" id="IPR014721">
    <property type="entry name" value="Ribsml_uS5_D2-typ_fold_subgr"/>
</dbReference>
<dbReference type="InterPro" id="IPR003593">
    <property type="entry name" value="AAA+_ATPase"/>
</dbReference>
<dbReference type="GO" id="GO:0005524">
    <property type="term" value="F:ATP binding"/>
    <property type="evidence" value="ECO:0007669"/>
    <property type="project" value="UniProtKB-KW"/>
</dbReference>
<dbReference type="InterPro" id="IPR020568">
    <property type="entry name" value="Ribosomal_Su5_D2-typ_SF"/>
</dbReference>
<dbReference type="InterPro" id="IPR025158">
    <property type="entry name" value="Mg_chelat-rel_C"/>
</dbReference>
<dbReference type="OrthoDB" id="9813147at2"/>
<dbReference type="PANTHER" id="PTHR32039">
    <property type="entry name" value="MAGNESIUM-CHELATASE SUBUNIT CHLI"/>
    <property type="match status" value="1"/>
</dbReference>
<dbReference type="SUPFAM" id="SSF52540">
    <property type="entry name" value="P-loop containing nucleoside triphosphate hydrolases"/>
    <property type="match status" value="1"/>
</dbReference>
<dbReference type="GO" id="GO:0003677">
    <property type="term" value="F:DNA binding"/>
    <property type="evidence" value="ECO:0007669"/>
    <property type="project" value="InterPro"/>
</dbReference>
<evidence type="ECO:0000256" key="2">
    <source>
        <dbReference type="ARBA" id="ARBA00022741"/>
    </source>
</evidence>
<dbReference type="EMBL" id="CP001034">
    <property type="protein sequence ID" value="ACB84960.1"/>
    <property type="molecule type" value="Genomic_DNA"/>
</dbReference>
<feature type="domain" description="AAA+ ATPase" evidence="4">
    <location>
        <begin position="222"/>
        <end position="407"/>
    </location>
</feature>
<dbReference type="HOGENOM" id="CLU_026145_1_0_9"/>
<name>B2A329_NATTJ</name>
<reference evidence="5 6" key="1">
    <citation type="submission" date="2008-04" db="EMBL/GenBank/DDBJ databases">
        <title>Complete sequence of chromosome of Natranaerobius thermophilus JW/NM-WN-LF.</title>
        <authorList>
            <consortium name="US DOE Joint Genome Institute"/>
            <person name="Copeland A."/>
            <person name="Lucas S."/>
            <person name="Lapidus A."/>
            <person name="Glavina del Rio T."/>
            <person name="Dalin E."/>
            <person name="Tice H."/>
            <person name="Bruce D."/>
            <person name="Goodwin L."/>
            <person name="Pitluck S."/>
            <person name="Chertkov O."/>
            <person name="Brettin T."/>
            <person name="Detter J.C."/>
            <person name="Han C."/>
            <person name="Kuske C.R."/>
            <person name="Schmutz J."/>
            <person name="Larimer F."/>
            <person name="Land M."/>
            <person name="Hauser L."/>
            <person name="Kyrpides N."/>
            <person name="Lykidis A."/>
            <person name="Mesbah N.M."/>
            <person name="Wiegel J."/>
        </authorList>
    </citation>
    <scope>NUCLEOTIDE SEQUENCE [LARGE SCALE GENOMIC DNA]</scope>
    <source>
        <strain evidence="6">ATCC BAA-1301 / DSM 18059 / JW/NM-WN-LF</strain>
    </source>
</reference>
<dbReference type="Gene3D" id="3.40.50.300">
    <property type="entry name" value="P-loop containing nucleotide triphosphate hydrolases"/>
    <property type="match status" value="1"/>
</dbReference>
<sequence length="519" mass="56713">MYTKLTSCILHGIEGKLIGVEVDIANGIPNFEIVGLANTAVKEAKGRVRSAIKNSGLDFPTKRITINLAPSNLPKGGSQLDLSIALSILTACGQGIDYHSYNCFSRDAVYIGELSLDGKVRRIDGALPMAMSVLESGYSNLVLPAENAKEVSVLGDKLKVFPINSIEEAIAVINCKGASSKNITIDMDCHQFSSTKKTWLSNFNDVKGQEQAKRALEIAVAGMHNILMIGPPGTGKSMLAKRIPSIMPGLNFEESLEVTKIYSASGKLDYNTFNGLIAIPPVRTPHHSITEAALIGGGKVPIPGEISLAHRGILVLDELSEFSATTLDLLRQPLEDDRVVISRAHGTCEFPSKFMLVATTNPCPCGYFTVPGKECTCTPRQLKTHHGKITGALWDRIDIQVEVPLIEYNEIISNNNGEDSQDIQQRVISARLKQQERYGYSMITNSRLKVNEIKIHCSIDKQGQNLLNQMFDKLGLSIRGYNKILKVARTIADLRGDNQITASDLAEASSYRGLDRKYQ</sequence>
<dbReference type="InterPro" id="IPR045006">
    <property type="entry name" value="CHLI-like"/>
</dbReference>